<organism evidence="3 4">
    <name type="scientific">Candidatus Gottesmanbacteria bacterium GW2011_GWC2_39_8</name>
    <dbReference type="NCBI Taxonomy" id="1618450"/>
    <lineage>
        <taxon>Bacteria</taxon>
        <taxon>Candidatus Gottesmaniibacteriota</taxon>
    </lineage>
</organism>
<protein>
    <submittedName>
        <fullName evidence="3">Hydrolase, alpha/beta fold family protein</fullName>
    </submittedName>
</protein>
<comment type="caution">
    <text evidence="3">The sequence shown here is derived from an EMBL/GenBank/DDBJ whole genome shotgun (WGS) entry which is preliminary data.</text>
</comment>
<evidence type="ECO:0000256" key="1">
    <source>
        <dbReference type="SAM" id="Phobius"/>
    </source>
</evidence>
<dbReference type="InterPro" id="IPR050266">
    <property type="entry name" value="AB_hydrolase_sf"/>
</dbReference>
<dbReference type="AlphaFoldDB" id="A0A0G0SHP3"/>
<reference evidence="3 4" key="1">
    <citation type="journal article" date="2015" name="Nature">
        <title>rRNA introns, odd ribosomes, and small enigmatic genomes across a large radiation of phyla.</title>
        <authorList>
            <person name="Brown C.T."/>
            <person name="Hug L.A."/>
            <person name="Thomas B.C."/>
            <person name="Sharon I."/>
            <person name="Castelle C.J."/>
            <person name="Singh A."/>
            <person name="Wilkins M.J."/>
            <person name="Williams K.H."/>
            <person name="Banfield J.F."/>
        </authorList>
    </citation>
    <scope>NUCLEOTIDE SEQUENCE [LARGE SCALE GENOMIC DNA]</scope>
</reference>
<accession>A0A0G0SHP3</accession>
<keyword evidence="1" id="KW-0472">Membrane</keyword>
<dbReference type="Pfam" id="PF00561">
    <property type="entry name" value="Abhydrolase_1"/>
    <property type="match status" value="1"/>
</dbReference>
<sequence>MEKKEYRQSGIKLRYYETGEGKTIIFLHALAVEALSYKQIISAIAKSYHVIAPDLPGFGGSSVPDKNWDFTDYAKFLSGFIDSLGYDQVILVGHSFGGGIAYHLASLNKKVDKLVLVNPLILPVSYSFGKMLYLFSIKKTIYDLRYILTNPFMMVFVRDFFSNFFRNFFSLKKIITTVWNSSTKEYKNIKLSCPVLLLFSKDDEFFGKNYLTGFKAIIPNSYQILVGGNHDWIFYKTEEFCGYVRKFVSLRGPTSFQDKIIL</sequence>
<dbReference type="Gene3D" id="3.40.50.1820">
    <property type="entry name" value="alpha/beta hydrolase"/>
    <property type="match status" value="1"/>
</dbReference>
<evidence type="ECO:0000313" key="3">
    <source>
        <dbReference type="EMBL" id="KKR34235.1"/>
    </source>
</evidence>
<keyword evidence="1" id="KW-0812">Transmembrane</keyword>
<keyword evidence="3" id="KW-0378">Hydrolase</keyword>
<dbReference type="InterPro" id="IPR029058">
    <property type="entry name" value="AB_hydrolase_fold"/>
</dbReference>
<dbReference type="SUPFAM" id="SSF53474">
    <property type="entry name" value="alpha/beta-Hydrolases"/>
    <property type="match status" value="1"/>
</dbReference>
<evidence type="ECO:0000259" key="2">
    <source>
        <dbReference type="Pfam" id="PF00561"/>
    </source>
</evidence>
<keyword evidence="1" id="KW-1133">Transmembrane helix</keyword>
<dbReference type="PANTHER" id="PTHR43798:SF33">
    <property type="entry name" value="HYDROLASE, PUTATIVE (AFU_ORTHOLOGUE AFUA_2G14860)-RELATED"/>
    <property type="match status" value="1"/>
</dbReference>
<dbReference type="GO" id="GO:0016020">
    <property type="term" value="C:membrane"/>
    <property type="evidence" value="ECO:0007669"/>
    <property type="project" value="TreeGrafter"/>
</dbReference>
<name>A0A0G0SHP3_9BACT</name>
<evidence type="ECO:0000313" key="4">
    <source>
        <dbReference type="Proteomes" id="UP000034539"/>
    </source>
</evidence>
<proteinExistence type="predicted"/>
<dbReference type="EMBL" id="LBXN01000004">
    <property type="protein sequence ID" value="KKR34235.1"/>
    <property type="molecule type" value="Genomic_DNA"/>
</dbReference>
<dbReference type="InterPro" id="IPR000073">
    <property type="entry name" value="AB_hydrolase_1"/>
</dbReference>
<feature type="domain" description="AB hydrolase-1" evidence="2">
    <location>
        <begin position="23"/>
        <end position="234"/>
    </location>
</feature>
<dbReference type="PANTHER" id="PTHR43798">
    <property type="entry name" value="MONOACYLGLYCEROL LIPASE"/>
    <property type="match status" value="1"/>
</dbReference>
<dbReference type="Proteomes" id="UP000034539">
    <property type="component" value="Unassembled WGS sequence"/>
</dbReference>
<feature type="transmembrane region" description="Helical" evidence="1">
    <location>
        <begin position="114"/>
        <end position="135"/>
    </location>
</feature>
<dbReference type="GO" id="GO:0016787">
    <property type="term" value="F:hydrolase activity"/>
    <property type="evidence" value="ECO:0007669"/>
    <property type="project" value="UniProtKB-KW"/>
</dbReference>
<gene>
    <name evidence="3" type="ORF">UT63_C0004G0022</name>
</gene>
<dbReference type="PRINTS" id="PR00111">
    <property type="entry name" value="ABHYDROLASE"/>
</dbReference>